<evidence type="ECO:0000313" key="1">
    <source>
        <dbReference type="EMBL" id="CAM75061.1"/>
    </source>
</evidence>
<proteinExistence type="predicted"/>
<protein>
    <submittedName>
        <fullName evidence="1">Uncharacterized protein</fullName>
    </submittedName>
</protein>
<dbReference type="InterPro" id="IPR038293">
    <property type="entry name" value="ATPase_inh_sub_z_sf"/>
</dbReference>
<organism evidence="1">
    <name type="scientific">Magnetospirillum gryphiswaldense</name>
    <dbReference type="NCBI Taxonomy" id="55518"/>
    <lineage>
        <taxon>Bacteria</taxon>
        <taxon>Pseudomonadati</taxon>
        <taxon>Pseudomonadota</taxon>
        <taxon>Alphaproteobacteria</taxon>
        <taxon>Rhodospirillales</taxon>
        <taxon>Rhodospirillaceae</taxon>
        <taxon>Magnetospirillum</taxon>
    </lineage>
</organism>
<sequence length="111" mass="13092">MGDFVHTVDAKGVTSQFNFIAGQESAFWIRARRNHLLAQWFSDLTDESQQTYVQLLLDADFARVQTRESEAWILIKIRNDLMGFGIFLSLEQLREVAERCRLQAWQERQRQ</sequence>
<dbReference type="AlphaFoldDB" id="A4TWQ4"/>
<dbReference type="InterPro" id="IPR009945">
    <property type="entry name" value="ATPase_inh_sub_z"/>
</dbReference>
<name>A4TWQ4_9PROT</name>
<dbReference type="Gene3D" id="1.10.790.20">
    <property type="entry name" value="Domain of unknown function DUF1476"/>
    <property type="match status" value="1"/>
</dbReference>
<accession>A4TWQ4</accession>
<dbReference type="EMBL" id="CU459003">
    <property type="protein sequence ID" value="CAM75061.1"/>
    <property type="molecule type" value="Genomic_DNA"/>
</dbReference>
<dbReference type="RefSeq" id="WP_106001957.1">
    <property type="nucleotide sequence ID" value="NZ_CP027527.1"/>
</dbReference>
<dbReference type="Pfam" id="PF07345">
    <property type="entry name" value="ATPaseInh_sub_z"/>
    <property type="match status" value="1"/>
</dbReference>
<reference evidence="1" key="1">
    <citation type="journal article" date="2007" name="J. Bacteriol.">
        <title>Comparative genome analysis of four magnetotactic bacteria reveals a complex set of group-specific genes implicated in magnetosome biomineralization and function.</title>
        <authorList>
            <person name="Richter M."/>
            <person name="Kube M."/>
            <person name="Bazylinski D.A."/>
            <person name="Lombardot T."/>
            <person name="Gloeckner F.O."/>
            <person name="Reinhardt R."/>
            <person name="Schueler D."/>
        </authorList>
    </citation>
    <scope>NUCLEOTIDE SEQUENCE</scope>
    <source>
        <strain evidence="1">MSR-1</strain>
    </source>
</reference>
<gene>
    <name evidence="1" type="ORF">MGR_3726</name>
</gene>